<evidence type="ECO:0000256" key="3">
    <source>
        <dbReference type="ARBA" id="ARBA00022729"/>
    </source>
</evidence>
<evidence type="ECO:0000256" key="5">
    <source>
        <dbReference type="ARBA" id="ARBA00023235"/>
    </source>
</evidence>
<dbReference type="InterPro" id="IPR046357">
    <property type="entry name" value="PPIase_dom_sf"/>
</dbReference>
<dbReference type="SUPFAM" id="SSF54534">
    <property type="entry name" value="FKBP-like"/>
    <property type="match status" value="1"/>
</dbReference>
<dbReference type="PANTHER" id="PTHR47245">
    <property type="entry name" value="PEPTIDYLPROLYL ISOMERASE"/>
    <property type="match status" value="1"/>
</dbReference>
<dbReference type="SUPFAM" id="SSF109998">
    <property type="entry name" value="Triger factor/SurA peptide-binding domain-like"/>
    <property type="match status" value="1"/>
</dbReference>
<dbReference type="InterPro" id="IPR027304">
    <property type="entry name" value="Trigger_fact/SurA_dom_sf"/>
</dbReference>
<keyword evidence="4 6" id="KW-0697">Rotamase</keyword>
<gene>
    <name evidence="8" type="ORF">NIES806_15590</name>
</gene>
<evidence type="ECO:0000313" key="8">
    <source>
        <dbReference type="EMBL" id="BAZ85356.1"/>
    </source>
</evidence>
<dbReference type="Proteomes" id="UP000218702">
    <property type="component" value="Chromosome"/>
</dbReference>
<dbReference type="KEGG" id="dcm:NIES806_15590"/>
<dbReference type="Pfam" id="PF00639">
    <property type="entry name" value="Rotamase"/>
    <property type="match status" value="1"/>
</dbReference>
<organism evidence="8 9">
    <name type="scientific">Dolichospermum compactum NIES-806</name>
    <dbReference type="NCBI Taxonomy" id="1973481"/>
    <lineage>
        <taxon>Bacteria</taxon>
        <taxon>Bacillati</taxon>
        <taxon>Cyanobacteriota</taxon>
        <taxon>Cyanophyceae</taxon>
        <taxon>Nostocales</taxon>
        <taxon>Aphanizomenonaceae</taxon>
        <taxon>Dolichospermum</taxon>
        <taxon>Dolichospermum compactum</taxon>
    </lineage>
</organism>
<sequence length="247" mass="28436">MLQYQSLTITNNDILHQIKLDCKIPEIVKQIISRKVITDAATEAGIKIETEELQAAADEMRLMNKLINAEDTWAWLNKNGLSIDDFEAIIYNNLLSTKLAIHLFAEKIESYFFERRLDYVGAVIYEVVLDDEDLADELFYAIQEGETNFYDVARLHIQNVELQRKRGYRGIMHRQDLKPEISAAVFTAKPPEVLKPIVTSLGVHLILVDEIVQPQLDDVLAYQIGIDLFSQWLKKKVEQVDFDLVIE</sequence>
<keyword evidence="9" id="KW-1185">Reference proteome</keyword>
<evidence type="ECO:0000256" key="4">
    <source>
        <dbReference type="ARBA" id="ARBA00023110"/>
    </source>
</evidence>
<feature type="domain" description="PpiC" evidence="7">
    <location>
        <begin position="127"/>
        <end position="210"/>
    </location>
</feature>
<dbReference type="PANTHER" id="PTHR47245:SF1">
    <property type="entry name" value="FOLDASE PROTEIN PRSA"/>
    <property type="match status" value="1"/>
</dbReference>
<keyword evidence="3" id="KW-0732">Signal</keyword>
<dbReference type="EMBL" id="AP018316">
    <property type="protein sequence ID" value="BAZ85356.1"/>
    <property type="molecule type" value="Genomic_DNA"/>
</dbReference>
<evidence type="ECO:0000259" key="7">
    <source>
        <dbReference type="PROSITE" id="PS50198"/>
    </source>
</evidence>
<accession>A0A1Z4V1H5</accession>
<keyword evidence="5 6" id="KW-0413">Isomerase</keyword>
<comment type="catalytic activity">
    <reaction evidence="1">
        <text>[protein]-peptidylproline (omega=180) = [protein]-peptidylproline (omega=0)</text>
        <dbReference type="Rhea" id="RHEA:16237"/>
        <dbReference type="Rhea" id="RHEA-COMP:10747"/>
        <dbReference type="Rhea" id="RHEA-COMP:10748"/>
        <dbReference type="ChEBI" id="CHEBI:83833"/>
        <dbReference type="ChEBI" id="CHEBI:83834"/>
        <dbReference type="EC" id="5.2.1.8"/>
    </reaction>
</comment>
<dbReference type="GO" id="GO:0003755">
    <property type="term" value="F:peptidyl-prolyl cis-trans isomerase activity"/>
    <property type="evidence" value="ECO:0007669"/>
    <property type="project" value="UniProtKB-KW"/>
</dbReference>
<reference evidence="8 9" key="1">
    <citation type="submission" date="2017-06" db="EMBL/GenBank/DDBJ databases">
        <title>Genome sequencing of cyanobaciteial culture collection at National Institute for Environmental Studies (NIES).</title>
        <authorList>
            <person name="Hirose Y."/>
            <person name="Shimura Y."/>
            <person name="Fujisawa T."/>
            <person name="Nakamura Y."/>
            <person name="Kawachi M."/>
        </authorList>
    </citation>
    <scope>NUCLEOTIDE SEQUENCE [LARGE SCALE GENOMIC DNA]</scope>
    <source>
        <strain evidence="8 9">NIES-806</strain>
    </source>
</reference>
<dbReference type="Gene3D" id="1.10.4030.10">
    <property type="entry name" value="Porin chaperone SurA, peptide-binding domain"/>
    <property type="match status" value="1"/>
</dbReference>
<dbReference type="OrthoDB" id="530022at2"/>
<dbReference type="EC" id="5.2.1.8" evidence="2"/>
<dbReference type="AlphaFoldDB" id="A0A1Z4V1H5"/>
<dbReference type="RefSeq" id="WP_096665935.1">
    <property type="nucleotide sequence ID" value="NZ_AP018316.1"/>
</dbReference>
<evidence type="ECO:0000256" key="6">
    <source>
        <dbReference type="PROSITE-ProRule" id="PRU00278"/>
    </source>
</evidence>
<name>A0A1Z4V1H5_9CYAN</name>
<evidence type="ECO:0000256" key="1">
    <source>
        <dbReference type="ARBA" id="ARBA00000971"/>
    </source>
</evidence>
<dbReference type="InterPro" id="IPR000297">
    <property type="entry name" value="PPIase_PpiC"/>
</dbReference>
<protein>
    <recommendedName>
        <fullName evidence="2">peptidylprolyl isomerase</fullName>
        <ecNumber evidence="2">5.2.1.8</ecNumber>
    </recommendedName>
</protein>
<dbReference type="Gene3D" id="3.10.50.40">
    <property type="match status" value="1"/>
</dbReference>
<dbReference type="PROSITE" id="PS50198">
    <property type="entry name" value="PPIC_PPIASE_2"/>
    <property type="match status" value="1"/>
</dbReference>
<evidence type="ECO:0000313" key="9">
    <source>
        <dbReference type="Proteomes" id="UP000218702"/>
    </source>
</evidence>
<evidence type="ECO:0000256" key="2">
    <source>
        <dbReference type="ARBA" id="ARBA00013194"/>
    </source>
</evidence>
<dbReference type="InterPro" id="IPR050245">
    <property type="entry name" value="PrsA_foldase"/>
</dbReference>
<proteinExistence type="predicted"/>